<feature type="region of interest" description="Disordered" evidence="1">
    <location>
        <begin position="53"/>
        <end position="108"/>
    </location>
</feature>
<dbReference type="OrthoDB" id="9813321at2"/>
<dbReference type="RefSeq" id="WP_013021513.1">
    <property type="nucleotide sequence ID" value="NC_013947.1"/>
</dbReference>
<dbReference type="SMART" id="SM00834">
    <property type="entry name" value="CxxC_CXXC_SSSS"/>
    <property type="match status" value="1"/>
</dbReference>
<feature type="domain" description="Putative regulatory protein FmdB zinc ribbon" evidence="2">
    <location>
        <begin position="1"/>
        <end position="43"/>
    </location>
</feature>
<evidence type="ECO:0000256" key="1">
    <source>
        <dbReference type="SAM" id="MobiDB-lite"/>
    </source>
</evidence>
<dbReference type="HOGENOM" id="CLU_136025_1_1_11"/>
<dbReference type="EMBL" id="CP001778">
    <property type="protein sequence ID" value="ADD45942.1"/>
    <property type="molecule type" value="Genomic_DNA"/>
</dbReference>
<dbReference type="InterPro" id="IPR013429">
    <property type="entry name" value="Regulatory_FmdB_Zinc_ribbon"/>
</dbReference>
<proteinExistence type="predicted"/>
<sequence length="108" mass="11491">MPTYQYVCTKCGHDLEARQSFTDKALTDCPSCGIDGALRKQFGSVGVVFKGSGFYRTDSRTGSGKELAKNDSKPAKAASESKSEAKSESKPKTETKKADKPKAASSTS</sequence>
<dbReference type="AlphaFoldDB" id="D3Q457"/>
<evidence type="ECO:0000313" key="4">
    <source>
        <dbReference type="Proteomes" id="UP000000844"/>
    </source>
</evidence>
<name>D3Q457_STANL</name>
<organism evidence="3 4">
    <name type="scientific">Stackebrandtia nassauensis (strain DSM 44728 / CIP 108903 / NRRL B-16338 / NBRC 102104 / LLR-40K-21)</name>
    <dbReference type="NCBI Taxonomy" id="446470"/>
    <lineage>
        <taxon>Bacteria</taxon>
        <taxon>Bacillati</taxon>
        <taxon>Actinomycetota</taxon>
        <taxon>Actinomycetes</taxon>
        <taxon>Glycomycetales</taxon>
        <taxon>Glycomycetaceae</taxon>
        <taxon>Stackebrandtia</taxon>
    </lineage>
</organism>
<accession>D3Q457</accession>
<dbReference type="NCBIfam" id="TIGR02605">
    <property type="entry name" value="CxxC_CxxC_SSSS"/>
    <property type="match status" value="1"/>
</dbReference>
<dbReference type="eggNOG" id="COG2331">
    <property type="taxonomic scope" value="Bacteria"/>
</dbReference>
<dbReference type="STRING" id="446470.Snas_6324"/>
<gene>
    <name evidence="3" type="ordered locus">Snas_6324</name>
</gene>
<keyword evidence="4" id="KW-1185">Reference proteome</keyword>
<feature type="compositionally biased region" description="Basic and acidic residues" evidence="1">
    <location>
        <begin position="66"/>
        <end position="102"/>
    </location>
</feature>
<dbReference type="KEGG" id="sna:Snas_6324"/>
<evidence type="ECO:0000259" key="2">
    <source>
        <dbReference type="SMART" id="SM00834"/>
    </source>
</evidence>
<reference evidence="3 4" key="1">
    <citation type="journal article" date="2009" name="Stand. Genomic Sci.">
        <title>Complete genome sequence of Stackebrandtia nassauensis type strain (LLR-40K-21).</title>
        <authorList>
            <person name="Munk C."/>
            <person name="Lapidus A."/>
            <person name="Copeland A."/>
            <person name="Jando M."/>
            <person name="Mayilraj S."/>
            <person name="Glavina Del Rio T."/>
            <person name="Nolan M."/>
            <person name="Chen F."/>
            <person name="Lucas S."/>
            <person name="Tice H."/>
            <person name="Cheng J.F."/>
            <person name="Han C."/>
            <person name="Detter J.C."/>
            <person name="Bruce D."/>
            <person name="Goodwin L."/>
            <person name="Chain P."/>
            <person name="Pitluck S."/>
            <person name="Goker M."/>
            <person name="Ovchinikova G."/>
            <person name="Pati A."/>
            <person name="Ivanova N."/>
            <person name="Mavromatis K."/>
            <person name="Chen A."/>
            <person name="Palaniappan K."/>
            <person name="Land M."/>
            <person name="Hauser L."/>
            <person name="Chang Y.J."/>
            <person name="Jeffries C.D."/>
            <person name="Bristow J."/>
            <person name="Eisen J.A."/>
            <person name="Markowitz V."/>
            <person name="Hugenholtz P."/>
            <person name="Kyrpides N.C."/>
            <person name="Klenk H.P."/>
        </authorList>
    </citation>
    <scope>NUCLEOTIDE SEQUENCE [LARGE SCALE GENOMIC DNA]</scope>
    <source>
        <strain evidence="4">DSM 44728 / CIP 108903 / NRRL B-16338 / NBRC 102104 / LLR-40K-21</strain>
    </source>
</reference>
<protein>
    <submittedName>
        <fullName evidence="3">Regulatory protein, FmdB family</fullName>
    </submittedName>
</protein>
<evidence type="ECO:0000313" key="3">
    <source>
        <dbReference type="EMBL" id="ADD45942.1"/>
    </source>
</evidence>
<dbReference type="PANTHER" id="PTHR34404:SF2">
    <property type="entry name" value="CONSERVED SERINE RICH PROTEIN"/>
    <property type="match status" value="1"/>
</dbReference>
<dbReference type="Proteomes" id="UP000000844">
    <property type="component" value="Chromosome"/>
</dbReference>
<dbReference type="PANTHER" id="PTHR34404">
    <property type="entry name" value="REGULATORY PROTEIN, FMDB FAMILY"/>
    <property type="match status" value="1"/>
</dbReference>
<dbReference type="Pfam" id="PF09723">
    <property type="entry name" value="Zn_ribbon_8"/>
    <property type="match status" value="1"/>
</dbReference>